<dbReference type="PANTHER" id="PTHR30126:SF39">
    <property type="entry name" value="HTH-TYPE TRANSCRIPTIONAL REGULATOR CYSL"/>
    <property type="match status" value="1"/>
</dbReference>
<dbReference type="InterPro" id="IPR000847">
    <property type="entry name" value="LysR_HTH_N"/>
</dbReference>
<dbReference type="InterPro" id="IPR005119">
    <property type="entry name" value="LysR_subst-bd"/>
</dbReference>
<feature type="domain" description="HTH lysR-type" evidence="5">
    <location>
        <begin position="1"/>
        <end position="59"/>
    </location>
</feature>
<keyword evidence="7" id="KW-1185">Reference proteome</keyword>
<dbReference type="Pfam" id="PF03466">
    <property type="entry name" value="LysR_substrate"/>
    <property type="match status" value="1"/>
</dbReference>
<evidence type="ECO:0000256" key="4">
    <source>
        <dbReference type="ARBA" id="ARBA00023163"/>
    </source>
</evidence>
<accession>A0A7X9P2M9</accession>
<dbReference type="AlphaFoldDB" id="A0A7X9P2M9"/>
<dbReference type="InterPro" id="IPR036390">
    <property type="entry name" value="WH_DNA-bd_sf"/>
</dbReference>
<dbReference type="PRINTS" id="PR00039">
    <property type="entry name" value="HTHLYSR"/>
</dbReference>
<proteinExistence type="inferred from homology"/>
<keyword evidence="4" id="KW-0804">Transcription</keyword>
<keyword evidence="3" id="KW-0238">DNA-binding</keyword>
<dbReference type="SUPFAM" id="SSF53850">
    <property type="entry name" value="Periplasmic binding protein-like II"/>
    <property type="match status" value="1"/>
</dbReference>
<comment type="caution">
    <text evidence="6">The sequence shown here is derived from an EMBL/GenBank/DDBJ whole genome shotgun (WGS) entry which is preliminary data.</text>
</comment>
<dbReference type="PANTHER" id="PTHR30126">
    <property type="entry name" value="HTH-TYPE TRANSCRIPTIONAL REGULATOR"/>
    <property type="match status" value="1"/>
</dbReference>
<dbReference type="SUPFAM" id="SSF46785">
    <property type="entry name" value="Winged helix' DNA-binding domain"/>
    <property type="match status" value="1"/>
</dbReference>
<dbReference type="Gene3D" id="3.40.190.290">
    <property type="match status" value="1"/>
</dbReference>
<sequence length="300" mass="34225">MKSHFRLHVFYEVVQRQSFTKAAEALQISQPAVTKHVRALEEEYKVPLLERKGVIIHITPAGEVLKSYCEKIFGLERQLKFEIDAIRENQGGTIRIGASTTIAHYIIPKVIASFQQKVKDVNIEIKSGNTEAIENWLIDDVIDLGMIEGSPHRGGLKYIPFLKDELVVVCSTKFHRGHKSSLTIKEFLKKPFVIREQGSGTRKIIKDALESKNLHEDDLTIAMQLDSTESIKRYIEASPNYALLSIYSILEELNRDQLQIIDIEDFEIDRDLHFVIKEGGSIGLGTTFMDYALLHYNKKL</sequence>
<dbReference type="GO" id="GO:0003700">
    <property type="term" value="F:DNA-binding transcription factor activity"/>
    <property type="evidence" value="ECO:0007669"/>
    <property type="project" value="InterPro"/>
</dbReference>
<dbReference type="PROSITE" id="PS50931">
    <property type="entry name" value="HTH_LYSR"/>
    <property type="match status" value="1"/>
</dbReference>
<dbReference type="Pfam" id="PF00126">
    <property type="entry name" value="HTH_1"/>
    <property type="match status" value="1"/>
</dbReference>
<evidence type="ECO:0000256" key="3">
    <source>
        <dbReference type="ARBA" id="ARBA00023125"/>
    </source>
</evidence>
<protein>
    <submittedName>
        <fullName evidence="6">LysR family transcriptional regulator</fullName>
    </submittedName>
</protein>
<dbReference type="Proteomes" id="UP000576082">
    <property type="component" value="Unassembled WGS sequence"/>
</dbReference>
<name>A0A7X9P2M9_9BACT</name>
<evidence type="ECO:0000313" key="7">
    <source>
        <dbReference type="Proteomes" id="UP000576082"/>
    </source>
</evidence>
<evidence type="ECO:0000256" key="2">
    <source>
        <dbReference type="ARBA" id="ARBA00023015"/>
    </source>
</evidence>
<evidence type="ECO:0000259" key="5">
    <source>
        <dbReference type="PROSITE" id="PS50931"/>
    </source>
</evidence>
<dbReference type="GO" id="GO:0000976">
    <property type="term" value="F:transcription cis-regulatory region binding"/>
    <property type="evidence" value="ECO:0007669"/>
    <property type="project" value="TreeGrafter"/>
</dbReference>
<gene>
    <name evidence="6" type="ORF">HHU12_10695</name>
</gene>
<comment type="similarity">
    <text evidence="1">Belongs to the LysR transcriptional regulatory family.</text>
</comment>
<dbReference type="InterPro" id="IPR036388">
    <property type="entry name" value="WH-like_DNA-bd_sf"/>
</dbReference>
<evidence type="ECO:0000256" key="1">
    <source>
        <dbReference type="ARBA" id="ARBA00009437"/>
    </source>
</evidence>
<evidence type="ECO:0000313" key="6">
    <source>
        <dbReference type="EMBL" id="NME68426.1"/>
    </source>
</evidence>
<organism evidence="6 7">
    <name type="scientific">Flammeovirga aprica JL-4</name>
    <dbReference type="NCBI Taxonomy" id="694437"/>
    <lineage>
        <taxon>Bacteria</taxon>
        <taxon>Pseudomonadati</taxon>
        <taxon>Bacteroidota</taxon>
        <taxon>Cytophagia</taxon>
        <taxon>Cytophagales</taxon>
        <taxon>Flammeovirgaceae</taxon>
        <taxon>Flammeovirga</taxon>
    </lineage>
</organism>
<dbReference type="RefSeq" id="WP_169656728.1">
    <property type="nucleotide sequence ID" value="NZ_JABANE010000023.1"/>
</dbReference>
<keyword evidence="2" id="KW-0805">Transcription regulation</keyword>
<dbReference type="Gene3D" id="1.10.10.10">
    <property type="entry name" value="Winged helix-like DNA-binding domain superfamily/Winged helix DNA-binding domain"/>
    <property type="match status" value="1"/>
</dbReference>
<reference evidence="6 7" key="1">
    <citation type="submission" date="2020-04" db="EMBL/GenBank/DDBJ databases">
        <title>Flammeovirga sp. SR4, a novel species isolated from seawater.</title>
        <authorList>
            <person name="Wang X."/>
        </authorList>
    </citation>
    <scope>NUCLEOTIDE SEQUENCE [LARGE SCALE GENOMIC DNA]</scope>
    <source>
        <strain evidence="6 7">ATCC 23126</strain>
    </source>
</reference>
<dbReference type="EMBL" id="JABANE010000023">
    <property type="protein sequence ID" value="NME68426.1"/>
    <property type="molecule type" value="Genomic_DNA"/>
</dbReference>